<proteinExistence type="predicted"/>
<protein>
    <submittedName>
        <fullName evidence="1">Uncharacterized protein</fullName>
    </submittedName>
</protein>
<organism evidence="1 2">
    <name type="scientific">Gossypium barbadense</name>
    <name type="common">Sea Island cotton</name>
    <name type="synonym">Hibiscus barbadensis</name>
    <dbReference type="NCBI Taxonomy" id="3634"/>
    <lineage>
        <taxon>Eukaryota</taxon>
        <taxon>Viridiplantae</taxon>
        <taxon>Streptophyta</taxon>
        <taxon>Embryophyta</taxon>
        <taxon>Tracheophyta</taxon>
        <taxon>Spermatophyta</taxon>
        <taxon>Magnoliopsida</taxon>
        <taxon>eudicotyledons</taxon>
        <taxon>Gunneridae</taxon>
        <taxon>Pentapetalae</taxon>
        <taxon>rosids</taxon>
        <taxon>malvids</taxon>
        <taxon>Malvales</taxon>
        <taxon>Malvaceae</taxon>
        <taxon>Malvoideae</taxon>
        <taxon>Gossypium</taxon>
    </lineage>
</organism>
<reference evidence="1 2" key="1">
    <citation type="submission" date="2015-01" db="EMBL/GenBank/DDBJ databases">
        <title>Genome of allotetraploid Gossypium barbadense reveals genomic plasticity and fiber elongation in cotton evolution.</title>
        <authorList>
            <person name="Chen X."/>
            <person name="Liu X."/>
            <person name="Zhao B."/>
            <person name="Zheng H."/>
            <person name="Hu Y."/>
            <person name="Lu G."/>
            <person name="Yang C."/>
            <person name="Chen J."/>
            <person name="Shan C."/>
            <person name="Zhang L."/>
            <person name="Zhou Y."/>
            <person name="Wang L."/>
            <person name="Guo W."/>
            <person name="Bai Y."/>
            <person name="Ruan J."/>
            <person name="Shangguan X."/>
            <person name="Mao Y."/>
            <person name="Jiang J."/>
            <person name="Zhu Y."/>
            <person name="Lei J."/>
            <person name="Kang H."/>
            <person name="Chen S."/>
            <person name="He X."/>
            <person name="Wang R."/>
            <person name="Wang Y."/>
            <person name="Chen J."/>
            <person name="Wang L."/>
            <person name="Yu S."/>
            <person name="Wang B."/>
            <person name="Wei J."/>
            <person name="Song S."/>
            <person name="Lu X."/>
            <person name="Gao Z."/>
            <person name="Gu W."/>
            <person name="Deng X."/>
            <person name="Ma D."/>
            <person name="Wang S."/>
            <person name="Liang W."/>
            <person name="Fang L."/>
            <person name="Cai C."/>
            <person name="Zhu X."/>
            <person name="Zhou B."/>
            <person name="Zhang Y."/>
            <person name="Chen Z."/>
            <person name="Xu S."/>
            <person name="Zhu R."/>
            <person name="Wang S."/>
            <person name="Zhang T."/>
            <person name="Zhao G."/>
        </authorList>
    </citation>
    <scope>NUCLEOTIDE SEQUENCE [LARGE SCALE GENOMIC DNA]</scope>
    <source>
        <strain evidence="2">cv. Xinhai21</strain>
        <tissue evidence="1">Leaf</tissue>
    </source>
</reference>
<dbReference type="EMBL" id="KZ664029">
    <property type="protein sequence ID" value="PPS08301.1"/>
    <property type="molecule type" value="Genomic_DNA"/>
</dbReference>
<dbReference type="AlphaFoldDB" id="A0A2P5XYB9"/>
<sequence length="121" mass="14052">MDTSNDSIKFNFPKLKTLILSNLRKLKGICSENAVMVCKSLQVIEISNCPKEIHVRTTDWWESVEWEHPNLNVKNVVQPLLKFCNRYKLEWRPAVNKNSDYSIQFKQLRIGVETSIGVQTS</sequence>
<dbReference type="OrthoDB" id="983744at2759"/>
<dbReference type="SUPFAM" id="SSF52047">
    <property type="entry name" value="RNI-like"/>
    <property type="match status" value="1"/>
</dbReference>
<gene>
    <name evidence="1" type="ORF">GOBAR_AA12343</name>
</gene>
<name>A0A2P5XYB9_GOSBA</name>
<evidence type="ECO:0000313" key="2">
    <source>
        <dbReference type="Proteomes" id="UP000239757"/>
    </source>
</evidence>
<accession>A0A2P5XYB9</accession>
<evidence type="ECO:0000313" key="1">
    <source>
        <dbReference type="EMBL" id="PPS08301.1"/>
    </source>
</evidence>
<dbReference type="Proteomes" id="UP000239757">
    <property type="component" value="Unassembled WGS sequence"/>
</dbReference>